<organism evidence="5 6">
    <name type="scientific">Saxibacter everestensis</name>
    <dbReference type="NCBI Taxonomy" id="2909229"/>
    <lineage>
        <taxon>Bacteria</taxon>
        <taxon>Bacillati</taxon>
        <taxon>Actinomycetota</taxon>
        <taxon>Actinomycetes</taxon>
        <taxon>Micrococcales</taxon>
        <taxon>Brevibacteriaceae</taxon>
        <taxon>Saxibacter</taxon>
    </lineage>
</organism>
<dbReference type="Pfam" id="PF08402">
    <property type="entry name" value="TOBE_2"/>
    <property type="match status" value="1"/>
</dbReference>
<dbReference type="Pfam" id="PF00005">
    <property type="entry name" value="ABC_tran"/>
    <property type="match status" value="1"/>
</dbReference>
<dbReference type="InterPro" id="IPR050093">
    <property type="entry name" value="ABC_SmlMolc_Importer"/>
</dbReference>
<dbReference type="InterPro" id="IPR008995">
    <property type="entry name" value="Mo/tungstate-bd_C_term_dom"/>
</dbReference>
<dbReference type="InterPro" id="IPR017871">
    <property type="entry name" value="ABC_transporter-like_CS"/>
</dbReference>
<keyword evidence="2" id="KW-0547">Nucleotide-binding</keyword>
<keyword evidence="1" id="KW-0813">Transport</keyword>
<feature type="domain" description="ABC transporter" evidence="4">
    <location>
        <begin position="24"/>
        <end position="254"/>
    </location>
</feature>
<proteinExistence type="predicted"/>
<evidence type="ECO:0000259" key="4">
    <source>
        <dbReference type="PROSITE" id="PS50893"/>
    </source>
</evidence>
<dbReference type="InterPro" id="IPR013611">
    <property type="entry name" value="Transp-assoc_OB_typ2"/>
</dbReference>
<dbReference type="RefSeq" id="WP_349638249.1">
    <property type="nucleotide sequence ID" value="NZ_CP090958.1"/>
</dbReference>
<dbReference type="Gene3D" id="3.40.50.300">
    <property type="entry name" value="P-loop containing nucleotide triphosphate hydrolases"/>
    <property type="match status" value="1"/>
</dbReference>
<reference evidence="5 6" key="1">
    <citation type="submission" date="2023-05" db="EMBL/GenBank/DDBJ databases">
        <title>Lithophilousrod everest ZFBP1038 complete genpme.</title>
        <authorList>
            <person name="Tian M."/>
        </authorList>
    </citation>
    <scope>NUCLEOTIDE SEQUENCE [LARGE SCALE GENOMIC DNA]</scope>
    <source>
        <strain evidence="5 6">ZFBP1038</strain>
    </source>
</reference>
<dbReference type="SMART" id="SM00382">
    <property type="entry name" value="AAA"/>
    <property type="match status" value="1"/>
</dbReference>
<dbReference type="PROSITE" id="PS00211">
    <property type="entry name" value="ABC_TRANSPORTER_1"/>
    <property type="match status" value="1"/>
</dbReference>
<dbReference type="PROSITE" id="PS50893">
    <property type="entry name" value="ABC_TRANSPORTER_2"/>
    <property type="match status" value="1"/>
</dbReference>
<accession>A0ABY8QSW3</accession>
<dbReference type="Proteomes" id="UP001209083">
    <property type="component" value="Chromosome"/>
</dbReference>
<sequence>MSEAIKDEALATGAAPSASQGAALTLDNVSKNFGTFAAVKGVSIDVRPGEFVTFLGPSGSGKTTSLNMIAGFETPSAGDIRLDDRSLVTLPISRRNIGMVFQGYALFPHMSVEDNIGYPLKQRKVGRAERQRRVTEVLDKVNLEEFRKRMPAQLSGGQRQRVALARAIAYQPPLLLMDEPLSALDKGLRERLQHEIRSIHQDLGTTVVYVTHDQDEALALSDRIVVFNEGRTEQTGTPAELYAHPDNLFVAKFLGESLLLEGEVARDGGGSTVFRTAAFQIPVENPRALDGRVRLMVRPEKIGMADADGGADGVPSGHARVPARVESSTYLGHTSRYAVTVGDAGGGIVRIANDDPTGDAAGRNVSLTWAVTDAILLPDTPESSQQPGE</sequence>
<dbReference type="PANTHER" id="PTHR42781:SF4">
    <property type="entry name" value="SPERMIDINE_PUTRESCINE IMPORT ATP-BINDING PROTEIN POTA"/>
    <property type="match status" value="1"/>
</dbReference>
<evidence type="ECO:0000313" key="5">
    <source>
        <dbReference type="EMBL" id="WGW11459.1"/>
    </source>
</evidence>
<gene>
    <name evidence="5" type="ORF">LWF01_15400</name>
</gene>
<dbReference type="EMBL" id="CP090958">
    <property type="protein sequence ID" value="WGW11459.1"/>
    <property type="molecule type" value="Genomic_DNA"/>
</dbReference>
<dbReference type="Gene3D" id="2.40.50.100">
    <property type="match status" value="1"/>
</dbReference>
<dbReference type="SUPFAM" id="SSF50331">
    <property type="entry name" value="MOP-like"/>
    <property type="match status" value="1"/>
</dbReference>
<dbReference type="GO" id="GO:0005524">
    <property type="term" value="F:ATP binding"/>
    <property type="evidence" value="ECO:0007669"/>
    <property type="project" value="UniProtKB-KW"/>
</dbReference>
<evidence type="ECO:0000256" key="3">
    <source>
        <dbReference type="ARBA" id="ARBA00022840"/>
    </source>
</evidence>
<evidence type="ECO:0000256" key="1">
    <source>
        <dbReference type="ARBA" id="ARBA00022448"/>
    </source>
</evidence>
<dbReference type="SUPFAM" id="SSF52540">
    <property type="entry name" value="P-loop containing nucleoside triphosphate hydrolases"/>
    <property type="match status" value="1"/>
</dbReference>
<keyword evidence="6" id="KW-1185">Reference proteome</keyword>
<protein>
    <submittedName>
        <fullName evidence="5">ABC transporter ATP-binding protein</fullName>
    </submittedName>
</protein>
<dbReference type="InterPro" id="IPR027417">
    <property type="entry name" value="P-loop_NTPase"/>
</dbReference>
<evidence type="ECO:0000313" key="6">
    <source>
        <dbReference type="Proteomes" id="UP001209083"/>
    </source>
</evidence>
<name>A0ABY8QSW3_9MICO</name>
<dbReference type="InterPro" id="IPR003439">
    <property type="entry name" value="ABC_transporter-like_ATP-bd"/>
</dbReference>
<evidence type="ECO:0000256" key="2">
    <source>
        <dbReference type="ARBA" id="ARBA00022741"/>
    </source>
</evidence>
<dbReference type="InterPro" id="IPR003593">
    <property type="entry name" value="AAA+_ATPase"/>
</dbReference>
<dbReference type="PANTHER" id="PTHR42781">
    <property type="entry name" value="SPERMIDINE/PUTRESCINE IMPORT ATP-BINDING PROTEIN POTA"/>
    <property type="match status" value="1"/>
</dbReference>
<keyword evidence="3 5" id="KW-0067">ATP-binding</keyword>